<evidence type="ECO:0000256" key="1">
    <source>
        <dbReference type="ARBA" id="ARBA00004651"/>
    </source>
</evidence>
<gene>
    <name evidence="8" type="ORF">JQX08_19320</name>
</gene>
<evidence type="ECO:0000256" key="4">
    <source>
        <dbReference type="ARBA" id="ARBA00022989"/>
    </source>
</evidence>
<dbReference type="InterPro" id="IPR016174">
    <property type="entry name" value="Di-haem_cyt_TM"/>
</dbReference>
<dbReference type="RefSeq" id="WP_205350049.1">
    <property type="nucleotide sequence ID" value="NZ_JAFEUP010000006.1"/>
</dbReference>
<accession>A0ABS2IIH8</accession>
<organism evidence="8 9">
    <name type="scientific">Zestomonas insulae</name>
    <dbReference type="NCBI Taxonomy" id="2809017"/>
    <lineage>
        <taxon>Bacteria</taxon>
        <taxon>Pseudomonadati</taxon>
        <taxon>Pseudomonadota</taxon>
        <taxon>Gammaproteobacteria</taxon>
        <taxon>Pseudomonadales</taxon>
        <taxon>Pseudomonadaceae</taxon>
        <taxon>Zestomonas</taxon>
    </lineage>
</organism>
<dbReference type="SUPFAM" id="SSF81342">
    <property type="entry name" value="Transmembrane di-heme cytochromes"/>
    <property type="match status" value="1"/>
</dbReference>
<keyword evidence="2" id="KW-1003">Cell membrane</keyword>
<sequence>MNDERVRLWDPLVRLFHWSLVLAFIANYWFTGASPFGSKFWHRWLGYYAVAWLVVRLVWGFVGPPAARWASFWPTPARLAWHLRALLRGEPAHQLGHSPLGALVMILMMLLMLSLGISGFLLEEVDYFWGEDLPRDIHVWLADGLLVLACLHVAAALFESWRLKENLPLSMITGWRKRL</sequence>
<evidence type="ECO:0000313" key="9">
    <source>
        <dbReference type="Proteomes" id="UP000717995"/>
    </source>
</evidence>
<dbReference type="InterPro" id="IPR011577">
    <property type="entry name" value="Cyt_b561_bac/Ni-Hgenase"/>
</dbReference>
<evidence type="ECO:0000256" key="2">
    <source>
        <dbReference type="ARBA" id="ARBA00022475"/>
    </source>
</evidence>
<dbReference type="Pfam" id="PF01292">
    <property type="entry name" value="Ni_hydr_CYTB"/>
    <property type="match status" value="1"/>
</dbReference>
<dbReference type="Proteomes" id="UP000717995">
    <property type="component" value="Unassembled WGS sequence"/>
</dbReference>
<evidence type="ECO:0000313" key="8">
    <source>
        <dbReference type="EMBL" id="MBM7062871.1"/>
    </source>
</evidence>
<comment type="subcellular location">
    <subcellularLocation>
        <location evidence="1">Cell membrane</location>
        <topology evidence="1">Multi-pass membrane protein</topology>
    </subcellularLocation>
</comment>
<evidence type="ECO:0000259" key="7">
    <source>
        <dbReference type="Pfam" id="PF01292"/>
    </source>
</evidence>
<dbReference type="InterPro" id="IPR051542">
    <property type="entry name" value="Hydrogenase_cytochrome"/>
</dbReference>
<feature type="transmembrane region" description="Helical" evidence="6">
    <location>
        <begin position="12"/>
        <end position="30"/>
    </location>
</feature>
<keyword evidence="5 6" id="KW-0472">Membrane</keyword>
<dbReference type="EMBL" id="JAFEUP010000006">
    <property type="protein sequence ID" value="MBM7062871.1"/>
    <property type="molecule type" value="Genomic_DNA"/>
</dbReference>
<reference evidence="8 9" key="1">
    <citation type="submission" date="2021-02" db="EMBL/GenBank/DDBJ databases">
        <authorList>
            <person name="Lee D.-H."/>
        </authorList>
    </citation>
    <scope>NUCLEOTIDE SEQUENCE [LARGE SCALE GENOMIC DNA]</scope>
    <source>
        <strain evidence="8 9">UL073</strain>
    </source>
</reference>
<keyword evidence="9" id="KW-1185">Reference proteome</keyword>
<dbReference type="PANTHER" id="PTHR30485:SF2">
    <property type="entry name" value="BLL0597 PROTEIN"/>
    <property type="match status" value="1"/>
</dbReference>
<protein>
    <submittedName>
        <fullName evidence="8">Cytochrome b/b6 domain-containing protein</fullName>
    </submittedName>
</protein>
<comment type="caution">
    <text evidence="8">The sequence shown here is derived from an EMBL/GenBank/DDBJ whole genome shotgun (WGS) entry which is preliminary data.</text>
</comment>
<evidence type="ECO:0000256" key="6">
    <source>
        <dbReference type="SAM" id="Phobius"/>
    </source>
</evidence>
<evidence type="ECO:0000256" key="3">
    <source>
        <dbReference type="ARBA" id="ARBA00022692"/>
    </source>
</evidence>
<name>A0ABS2IIH8_9GAMM</name>
<feature type="transmembrane region" description="Helical" evidence="6">
    <location>
        <begin position="137"/>
        <end position="158"/>
    </location>
</feature>
<evidence type="ECO:0000256" key="5">
    <source>
        <dbReference type="ARBA" id="ARBA00023136"/>
    </source>
</evidence>
<dbReference type="PANTHER" id="PTHR30485">
    <property type="entry name" value="NI/FE-HYDROGENASE 1 B-TYPE CYTOCHROME SUBUNIT"/>
    <property type="match status" value="1"/>
</dbReference>
<keyword evidence="4 6" id="KW-1133">Transmembrane helix</keyword>
<proteinExistence type="predicted"/>
<feature type="transmembrane region" description="Helical" evidence="6">
    <location>
        <begin position="100"/>
        <end position="122"/>
    </location>
</feature>
<feature type="domain" description="Cytochrome b561 bacterial/Ni-hydrogenase" evidence="7">
    <location>
        <begin position="9"/>
        <end position="174"/>
    </location>
</feature>
<dbReference type="Gene3D" id="1.20.950.20">
    <property type="entry name" value="Transmembrane di-heme cytochromes, Chain C"/>
    <property type="match status" value="1"/>
</dbReference>
<feature type="transmembrane region" description="Helical" evidence="6">
    <location>
        <begin position="45"/>
        <end position="62"/>
    </location>
</feature>
<keyword evidence="3 6" id="KW-0812">Transmembrane</keyword>